<evidence type="ECO:0000313" key="7">
    <source>
        <dbReference type="Proteomes" id="UP000291562"/>
    </source>
</evidence>
<dbReference type="Pfam" id="PF25954">
    <property type="entry name" value="Beta-barrel_RND_2"/>
    <property type="match status" value="1"/>
</dbReference>
<keyword evidence="2" id="KW-0175">Coiled coil</keyword>
<reference evidence="6 7" key="1">
    <citation type="submission" date="2019-01" db="EMBL/GenBank/DDBJ databases">
        <title>Pseudolysobacter antarctica gen. nov., sp. nov., isolated from Fildes Peninsula, Antarctica.</title>
        <authorList>
            <person name="Wei Z."/>
            <person name="Peng F."/>
        </authorList>
    </citation>
    <scope>NUCLEOTIDE SEQUENCE [LARGE SCALE GENOMIC DNA]</scope>
    <source>
        <strain evidence="6 7">AQ6-296</strain>
    </source>
</reference>
<dbReference type="FunFam" id="2.40.30.170:FF:000010">
    <property type="entry name" value="Efflux RND transporter periplasmic adaptor subunit"/>
    <property type="match status" value="1"/>
</dbReference>
<evidence type="ECO:0000313" key="6">
    <source>
        <dbReference type="EMBL" id="QBB70587.1"/>
    </source>
</evidence>
<dbReference type="InterPro" id="IPR058625">
    <property type="entry name" value="MdtA-like_BSH"/>
</dbReference>
<accession>A0A411HJM1</accession>
<dbReference type="Gene3D" id="1.10.287.470">
    <property type="entry name" value="Helix hairpin bin"/>
    <property type="match status" value="1"/>
</dbReference>
<evidence type="ECO:0000259" key="5">
    <source>
        <dbReference type="Pfam" id="PF25954"/>
    </source>
</evidence>
<dbReference type="PANTHER" id="PTHR30469">
    <property type="entry name" value="MULTIDRUG RESISTANCE PROTEIN MDTA"/>
    <property type="match status" value="1"/>
</dbReference>
<organism evidence="6 7">
    <name type="scientific">Pseudolysobacter antarcticus</name>
    <dbReference type="NCBI Taxonomy" id="2511995"/>
    <lineage>
        <taxon>Bacteria</taxon>
        <taxon>Pseudomonadati</taxon>
        <taxon>Pseudomonadota</taxon>
        <taxon>Gammaproteobacteria</taxon>
        <taxon>Lysobacterales</taxon>
        <taxon>Rhodanobacteraceae</taxon>
        <taxon>Pseudolysobacter</taxon>
    </lineage>
</organism>
<proteinExistence type="inferred from homology"/>
<dbReference type="KEGG" id="xbc:ELE36_09530"/>
<sequence length="402" mass="42485">MQSKSLKLQQLICGGILLAAFGALSGCGGGQAAPAVDAKKDAVNAVPVEVAEAGRNAISASYSGTASLVADHEAQVVAKTSGVMLKLFVEEGMLVKEGQLLAQLDDANARSSAAQTEAQMHKAEAVFARAEQSIKKELIPKAEYDTDKFDMLSQRAAFEVAKLQLAYTRIVAPVSGVIAERSVKIGNYVQTNATMFRIVGMDPLQAVLNVPERQLGILKAGQTVRLDADALSGKKFTGEIKRIAPVVDPASGTFRVTCEFHDTTGILRPGMFGRIEIVYDHRESALTVPRSAVVEEDGETSVFVVEAAPPAAAKTDAAKTDAAKTNKPADKAVAAAPAVPGMVAHRRLVKLGYLDTDRAEIREGIEDGARVITVGRNAVREGTAVQVLPSQVVEKQVADKKA</sequence>
<feature type="domain" description="Multidrug resistance protein MdtA-like barrel-sandwich hybrid" evidence="4">
    <location>
        <begin position="74"/>
        <end position="199"/>
    </location>
</feature>
<feature type="coiled-coil region" evidence="2">
    <location>
        <begin position="104"/>
        <end position="133"/>
    </location>
</feature>
<feature type="domain" description="CusB-like beta-barrel" evidence="5">
    <location>
        <begin position="208"/>
        <end position="277"/>
    </location>
</feature>
<dbReference type="Gene3D" id="2.40.50.100">
    <property type="match status" value="1"/>
</dbReference>
<dbReference type="PANTHER" id="PTHR30469:SF38">
    <property type="entry name" value="HLYD FAMILY SECRETION PROTEIN"/>
    <property type="match status" value="1"/>
</dbReference>
<evidence type="ECO:0000256" key="3">
    <source>
        <dbReference type="SAM" id="SignalP"/>
    </source>
</evidence>
<protein>
    <submittedName>
        <fullName evidence="6">Efflux RND transporter periplasmic adaptor subunit</fullName>
    </submittedName>
</protein>
<dbReference type="GO" id="GO:0015562">
    <property type="term" value="F:efflux transmembrane transporter activity"/>
    <property type="evidence" value="ECO:0007669"/>
    <property type="project" value="TreeGrafter"/>
</dbReference>
<dbReference type="InterPro" id="IPR006143">
    <property type="entry name" value="RND_pump_MFP"/>
</dbReference>
<dbReference type="SUPFAM" id="SSF111369">
    <property type="entry name" value="HlyD-like secretion proteins"/>
    <property type="match status" value="1"/>
</dbReference>
<comment type="similarity">
    <text evidence="1">Belongs to the membrane fusion protein (MFP) (TC 8.A.1) family.</text>
</comment>
<dbReference type="Proteomes" id="UP000291562">
    <property type="component" value="Chromosome"/>
</dbReference>
<dbReference type="OrthoDB" id="9806939at2"/>
<evidence type="ECO:0000256" key="1">
    <source>
        <dbReference type="ARBA" id="ARBA00009477"/>
    </source>
</evidence>
<evidence type="ECO:0000256" key="2">
    <source>
        <dbReference type="SAM" id="Coils"/>
    </source>
</evidence>
<dbReference type="InterPro" id="IPR058792">
    <property type="entry name" value="Beta-barrel_RND_2"/>
</dbReference>
<gene>
    <name evidence="6" type="ORF">ELE36_09530</name>
</gene>
<dbReference type="EMBL" id="CP035704">
    <property type="protein sequence ID" value="QBB70587.1"/>
    <property type="molecule type" value="Genomic_DNA"/>
</dbReference>
<dbReference type="Gene3D" id="2.40.420.20">
    <property type="match status" value="1"/>
</dbReference>
<evidence type="ECO:0000259" key="4">
    <source>
        <dbReference type="Pfam" id="PF25917"/>
    </source>
</evidence>
<dbReference type="RefSeq" id="WP_129832845.1">
    <property type="nucleotide sequence ID" value="NZ_CP035704.1"/>
</dbReference>
<dbReference type="Pfam" id="PF25917">
    <property type="entry name" value="BSH_RND"/>
    <property type="match status" value="1"/>
</dbReference>
<dbReference type="NCBIfam" id="TIGR01730">
    <property type="entry name" value="RND_mfp"/>
    <property type="match status" value="1"/>
</dbReference>
<dbReference type="GO" id="GO:1990281">
    <property type="term" value="C:efflux pump complex"/>
    <property type="evidence" value="ECO:0007669"/>
    <property type="project" value="TreeGrafter"/>
</dbReference>
<feature type="signal peptide" evidence="3">
    <location>
        <begin position="1"/>
        <end position="32"/>
    </location>
</feature>
<dbReference type="Gene3D" id="2.40.30.170">
    <property type="match status" value="1"/>
</dbReference>
<feature type="chain" id="PRO_5019462235" evidence="3">
    <location>
        <begin position="33"/>
        <end position="402"/>
    </location>
</feature>
<keyword evidence="3" id="KW-0732">Signal</keyword>
<keyword evidence="7" id="KW-1185">Reference proteome</keyword>
<dbReference type="AlphaFoldDB" id="A0A411HJM1"/>
<name>A0A411HJM1_9GAMM</name>
<dbReference type="PROSITE" id="PS51257">
    <property type="entry name" value="PROKAR_LIPOPROTEIN"/>
    <property type="match status" value="1"/>
</dbReference>